<evidence type="ECO:0000259" key="11">
    <source>
        <dbReference type="Pfam" id="PF00924"/>
    </source>
</evidence>
<feature type="transmembrane region" description="Helical" evidence="9">
    <location>
        <begin position="613"/>
        <end position="630"/>
    </location>
</feature>
<evidence type="ECO:0000256" key="7">
    <source>
        <dbReference type="ARBA" id="ARBA00023136"/>
    </source>
</evidence>
<dbReference type="Gene3D" id="1.10.287.1260">
    <property type="match status" value="1"/>
</dbReference>
<comment type="caution">
    <text evidence="16">The sequence shown here is derived from an EMBL/GenBank/DDBJ whole genome shotgun (WGS) entry which is preliminary data.</text>
</comment>
<dbReference type="InterPro" id="IPR024393">
    <property type="entry name" value="MscS_porin"/>
</dbReference>
<feature type="transmembrane region" description="Helical" evidence="9">
    <location>
        <begin position="569"/>
        <end position="592"/>
    </location>
</feature>
<feature type="transmembrane region" description="Helical" evidence="9">
    <location>
        <begin position="837"/>
        <end position="857"/>
    </location>
</feature>
<evidence type="ECO:0000313" key="17">
    <source>
        <dbReference type="Proteomes" id="UP000316282"/>
    </source>
</evidence>
<dbReference type="Pfam" id="PF00924">
    <property type="entry name" value="MS_channel_2nd"/>
    <property type="match status" value="1"/>
</dbReference>
<dbReference type="Pfam" id="PF12795">
    <property type="entry name" value="MscS_porin"/>
    <property type="match status" value="1"/>
</dbReference>
<dbReference type="SUPFAM" id="SSF82861">
    <property type="entry name" value="Mechanosensitive channel protein MscS (YggB), transmembrane region"/>
    <property type="match status" value="1"/>
</dbReference>
<protein>
    <submittedName>
        <fullName evidence="16">Mechanosensitive channel MscK</fullName>
    </submittedName>
</protein>
<dbReference type="GO" id="GO:0008381">
    <property type="term" value="F:mechanosensitive monoatomic ion channel activity"/>
    <property type="evidence" value="ECO:0007669"/>
    <property type="project" value="UniProtKB-ARBA"/>
</dbReference>
<feature type="transmembrane region" description="Helical" evidence="9">
    <location>
        <begin position="487"/>
        <end position="507"/>
    </location>
</feature>
<evidence type="ECO:0000256" key="9">
    <source>
        <dbReference type="SAM" id="Phobius"/>
    </source>
</evidence>
<feature type="domain" description="Mechanosensitive ion channel transmembrane helices 2/3" evidence="15">
    <location>
        <begin position="884"/>
        <end position="925"/>
    </location>
</feature>
<evidence type="ECO:0000256" key="10">
    <source>
        <dbReference type="SAM" id="SignalP"/>
    </source>
</evidence>
<feature type="transmembrane region" description="Helical" evidence="9">
    <location>
        <begin position="712"/>
        <end position="732"/>
    </location>
</feature>
<keyword evidence="6 9" id="KW-1133">Transmembrane helix</keyword>
<comment type="similarity">
    <text evidence="2">Belongs to the MscS (TC 1.A.23) family.</text>
</comment>
<evidence type="ECO:0000256" key="4">
    <source>
        <dbReference type="ARBA" id="ARBA00022692"/>
    </source>
</evidence>
<dbReference type="Gene3D" id="2.30.30.60">
    <property type="match status" value="1"/>
</dbReference>
<feature type="domain" description="Mechanosensitive ion channel MscS C-terminal" evidence="14">
    <location>
        <begin position="1001"/>
        <end position="1083"/>
    </location>
</feature>
<dbReference type="EMBL" id="SDPD01000006">
    <property type="protein sequence ID" value="TPH22236.1"/>
    <property type="molecule type" value="Genomic_DNA"/>
</dbReference>
<dbReference type="Gene3D" id="3.30.70.100">
    <property type="match status" value="1"/>
</dbReference>
<dbReference type="GO" id="GO:0009992">
    <property type="term" value="P:intracellular water homeostasis"/>
    <property type="evidence" value="ECO:0007669"/>
    <property type="project" value="TreeGrafter"/>
</dbReference>
<comment type="subcellular location">
    <subcellularLocation>
        <location evidence="1">Cell membrane</location>
        <topology evidence="1">Multi-pass membrane protein</topology>
    </subcellularLocation>
</comment>
<dbReference type="Proteomes" id="UP000316282">
    <property type="component" value="Unassembled WGS sequence"/>
</dbReference>
<dbReference type="InterPro" id="IPR049142">
    <property type="entry name" value="MS_channel_1st"/>
</dbReference>
<feature type="transmembrane region" description="Helical" evidence="9">
    <location>
        <begin position="793"/>
        <end position="817"/>
    </location>
</feature>
<proteinExistence type="inferred from homology"/>
<gene>
    <name evidence="16" type="primary">mscK</name>
    <name evidence="16" type="ORF">EUX52_03400</name>
</gene>
<evidence type="ECO:0000256" key="8">
    <source>
        <dbReference type="SAM" id="Coils"/>
    </source>
</evidence>
<evidence type="ECO:0000256" key="6">
    <source>
        <dbReference type="ARBA" id="ARBA00022989"/>
    </source>
</evidence>
<dbReference type="InterPro" id="IPR006686">
    <property type="entry name" value="MscS_channel_CS"/>
</dbReference>
<keyword evidence="5 10" id="KW-0732">Signal</keyword>
<evidence type="ECO:0000256" key="1">
    <source>
        <dbReference type="ARBA" id="ARBA00004651"/>
    </source>
</evidence>
<feature type="domain" description="Mechanosensitive ion channel MscS" evidence="11">
    <location>
        <begin position="927"/>
        <end position="991"/>
    </location>
</feature>
<dbReference type="Pfam" id="PF21082">
    <property type="entry name" value="MS_channel_3rd"/>
    <property type="match status" value="1"/>
</dbReference>
<feature type="signal peptide" evidence="10">
    <location>
        <begin position="1"/>
        <end position="26"/>
    </location>
</feature>
<feature type="domain" description="Mechanosensitive ion channel inner membrane" evidence="12">
    <location>
        <begin position="492"/>
        <end position="823"/>
    </location>
</feature>
<keyword evidence="8" id="KW-0175">Coiled coil</keyword>
<evidence type="ECO:0000259" key="12">
    <source>
        <dbReference type="Pfam" id="PF12794"/>
    </source>
</evidence>
<feature type="domain" description="Mechanosensitive ion channel MscS porin" evidence="13">
    <location>
        <begin position="51"/>
        <end position="271"/>
    </location>
</feature>
<feature type="transmembrane region" description="Helical" evidence="9">
    <location>
        <begin position="684"/>
        <end position="706"/>
    </location>
</feature>
<dbReference type="NCBIfam" id="NF008438">
    <property type="entry name" value="PRK11281.1"/>
    <property type="match status" value="1"/>
</dbReference>
<dbReference type="SUPFAM" id="SSF82689">
    <property type="entry name" value="Mechanosensitive channel protein MscS (YggB), C-terminal domain"/>
    <property type="match status" value="1"/>
</dbReference>
<dbReference type="PANTHER" id="PTHR30347">
    <property type="entry name" value="POTASSIUM CHANNEL RELATED"/>
    <property type="match status" value="1"/>
</dbReference>
<feature type="transmembrane region" description="Helical" evidence="9">
    <location>
        <begin position="535"/>
        <end position="563"/>
    </location>
</feature>
<dbReference type="InterPro" id="IPR025692">
    <property type="entry name" value="MscS_IM_dom1"/>
</dbReference>
<dbReference type="InterPro" id="IPR011066">
    <property type="entry name" value="MscS_channel_C_sf"/>
</dbReference>
<dbReference type="InterPro" id="IPR052702">
    <property type="entry name" value="MscS-like_channel"/>
</dbReference>
<dbReference type="InterPro" id="IPR010920">
    <property type="entry name" value="LSM_dom_sf"/>
</dbReference>
<sequence>MKTSRFFTALLATALIGWATVHPALAVNKSNILLPTEQELTADLADVQKMADGDTKTALINELQTSLDLLQLIQTQQKNNEDLHDVLAHADSEIKKNNADLLAFKKQLEQSKSVDYQAQNLADLQAALSKLSAQQQETQTALSKANTQLAGQSSVSERAQTSLTENLKRTQEINQQLADSNLTKTLRQKNQIELQLIDLKNAYNQDLLKNSDQLTLLYQSRYDLLNARLQVLQQQIVAIQEVINQKNLAQTQNQVEQVQQQQLNSAKNAYIQKELARNADLSQYLLQQTEKTNILTQDDLRMRNVLESLTQTQHTIDEQISALQGTLVLSRIIQQQKQKLPTNLNIQGLSKQIADLRVQIFDITQKRNELYDLDAYILKVESDEGEKFSNTEKIQLTNLLTERRKVLSDLIKSLNSQLNLAISLELTQQQITQISDQVQAKLDQQSFWVKSNNPINLDWFSELPHIFVAQVDGIVKKIGFPTNYSNLPYLLMYFFALFVVGGAIFRFKERIKQRLAKINSEINRLKYDNQWNTPLAILLTAFLTLSGTLWFLAICQMIGFFFVKNPTEFWDWSFSMAGYWWFFTFWLSLFRSNGIFVRHFEFSQQSAVRFQSVIKRIVVAVVLLLNTSVFSNVTDYGLANDVIGQVNTIVSLLFCIIIIAPRFKNVLRSYEDEKKSHNHIIVKIVQFGLQIIPVGLVLLVALGYYYTALNLIQHLINSYIAWCVWWLIRQVIYRGITVSSRRLAHRRLEEKLRQKQAGFNDGSTSDDVVVLNEKEEGLALNEVRSQLLRFADLFIWTALIGIFYYVWSDLVTVASYLREVTLWQQTTTTEAGTVMESITLFNLLVALVIVGITYVLVRNISGILEVLIFSRVKLSQGTPYTITTLLTYVLVAVGGAWAFATLGMSWSKLQWLFAALSVGLGFGMQEIFANFVSGIILLFERPIRVGDTVTINGVTGTVAKIRIRAITMIDPDRKEVIVPNKSFVTGQVTNWALSNTITRLVISVGVAYNSDLELVKRLLLQAAYELPSVLKEPEPRALFLNFGASTLDHELRVYVGQVSDRNDTLDLLNRRVNQLFKENNIDIAFNQLDIFIKNNDTGEEIPFINMEKLTKTN</sequence>
<organism evidence="16 17">
    <name type="scientific">Haemophilus haemolyticus</name>
    <dbReference type="NCBI Taxonomy" id="726"/>
    <lineage>
        <taxon>Bacteria</taxon>
        <taxon>Pseudomonadati</taxon>
        <taxon>Pseudomonadota</taxon>
        <taxon>Gammaproteobacteria</taxon>
        <taxon>Pasteurellales</taxon>
        <taxon>Pasteurellaceae</taxon>
        <taxon>Haemophilus</taxon>
    </lineage>
</organism>
<feature type="transmembrane region" description="Helical" evidence="9">
    <location>
        <begin position="911"/>
        <end position="939"/>
    </location>
</feature>
<dbReference type="InterPro" id="IPR049278">
    <property type="entry name" value="MS_channel_C"/>
</dbReference>
<evidence type="ECO:0000256" key="2">
    <source>
        <dbReference type="ARBA" id="ARBA00008017"/>
    </source>
</evidence>
<dbReference type="PROSITE" id="PS01246">
    <property type="entry name" value="UPF0003"/>
    <property type="match status" value="1"/>
</dbReference>
<accession>A0A502LEL6</accession>
<dbReference type="InterPro" id="IPR011014">
    <property type="entry name" value="MscS_channel_TM-2"/>
</dbReference>
<dbReference type="AlphaFoldDB" id="A0A502LEL6"/>
<evidence type="ECO:0000259" key="14">
    <source>
        <dbReference type="Pfam" id="PF21082"/>
    </source>
</evidence>
<dbReference type="FunFam" id="1.10.287.1260:FF:000002">
    <property type="entry name" value="Potassium efflux system KefA"/>
    <property type="match status" value="1"/>
</dbReference>
<keyword evidence="4 9" id="KW-0812">Transmembrane</keyword>
<name>A0A502LEL6_HAEHA</name>
<evidence type="ECO:0000256" key="5">
    <source>
        <dbReference type="ARBA" id="ARBA00022729"/>
    </source>
</evidence>
<dbReference type="Pfam" id="PF12794">
    <property type="entry name" value="MscS_TM"/>
    <property type="match status" value="1"/>
</dbReference>
<dbReference type="Pfam" id="PF21088">
    <property type="entry name" value="MS_channel_1st"/>
    <property type="match status" value="1"/>
</dbReference>
<evidence type="ECO:0000256" key="3">
    <source>
        <dbReference type="ARBA" id="ARBA00022475"/>
    </source>
</evidence>
<evidence type="ECO:0000259" key="13">
    <source>
        <dbReference type="Pfam" id="PF12795"/>
    </source>
</evidence>
<feature type="transmembrane region" description="Helical" evidence="9">
    <location>
        <begin position="642"/>
        <end position="663"/>
    </location>
</feature>
<dbReference type="InterPro" id="IPR023408">
    <property type="entry name" value="MscS_beta-dom_sf"/>
</dbReference>
<reference evidence="16 17" key="1">
    <citation type="submission" date="2019-01" db="EMBL/GenBank/DDBJ databases">
        <title>Comparative genomic analysis identifies haemin-independent Haemophilus haemolyticus: a formal re-classification of Haemophilus intermedius.</title>
        <authorList>
            <person name="Harris T.M."/>
            <person name="Price E.P."/>
            <person name="Sarovich D.S."/>
            <person name="Norskov-Lauritsen N."/>
            <person name="Beissbarth J."/>
            <person name="Chang A.B."/>
            <person name="Smith-Vaughan H.C."/>
        </authorList>
    </citation>
    <scope>NUCLEOTIDE SEQUENCE [LARGE SCALE GENOMIC DNA]</scope>
    <source>
        <strain evidence="16 17">60982 B Hi-1</strain>
    </source>
</reference>
<dbReference type="GO" id="GO:0005886">
    <property type="term" value="C:plasma membrane"/>
    <property type="evidence" value="ECO:0007669"/>
    <property type="project" value="UniProtKB-SubCell"/>
</dbReference>
<feature type="transmembrane region" description="Helical" evidence="9">
    <location>
        <begin position="878"/>
        <end position="899"/>
    </location>
</feature>
<dbReference type="SUPFAM" id="SSF50182">
    <property type="entry name" value="Sm-like ribonucleoproteins"/>
    <property type="match status" value="1"/>
</dbReference>
<evidence type="ECO:0000259" key="15">
    <source>
        <dbReference type="Pfam" id="PF21088"/>
    </source>
</evidence>
<dbReference type="RefSeq" id="WP_140527237.1">
    <property type="nucleotide sequence ID" value="NZ_SDPD01000006.1"/>
</dbReference>
<dbReference type="PANTHER" id="PTHR30347:SF1">
    <property type="entry name" value="MECHANOSENSITIVE CHANNEL MSCK"/>
    <property type="match status" value="1"/>
</dbReference>
<keyword evidence="7 9" id="KW-0472">Membrane</keyword>
<feature type="chain" id="PRO_5021369722" evidence="10">
    <location>
        <begin position="27"/>
        <end position="1113"/>
    </location>
</feature>
<dbReference type="InterPro" id="IPR006685">
    <property type="entry name" value="MscS_channel_2nd"/>
</dbReference>
<feature type="coiled-coil region" evidence="8">
    <location>
        <begin position="182"/>
        <end position="242"/>
    </location>
</feature>
<evidence type="ECO:0000313" key="16">
    <source>
        <dbReference type="EMBL" id="TPH22236.1"/>
    </source>
</evidence>
<keyword evidence="3" id="KW-1003">Cell membrane</keyword>